<dbReference type="GO" id="GO:0036064">
    <property type="term" value="C:ciliary basal body"/>
    <property type="evidence" value="ECO:0007669"/>
    <property type="project" value="TreeGrafter"/>
</dbReference>
<name>A0A7K6JWN5_9PASE</name>
<dbReference type="GO" id="GO:0060271">
    <property type="term" value="P:cilium assembly"/>
    <property type="evidence" value="ECO:0007669"/>
    <property type="project" value="InterPro"/>
</dbReference>
<dbReference type="InterPro" id="IPR033561">
    <property type="entry name" value="FBF1"/>
</dbReference>
<feature type="compositionally biased region" description="Basic and acidic residues" evidence="1">
    <location>
        <begin position="13"/>
        <end position="52"/>
    </location>
</feature>
<dbReference type="PANTHER" id="PTHR33689">
    <property type="entry name" value="FAS-BINDING FACTOR 1"/>
    <property type="match status" value="1"/>
</dbReference>
<evidence type="ECO:0000313" key="2">
    <source>
        <dbReference type="EMBL" id="NWW03953.1"/>
    </source>
</evidence>
<feature type="non-terminal residue" evidence="2">
    <location>
        <position position="199"/>
    </location>
</feature>
<dbReference type="EMBL" id="VZRR01003278">
    <property type="protein sequence ID" value="NWW03953.1"/>
    <property type="molecule type" value="Genomic_DNA"/>
</dbReference>
<feature type="region of interest" description="Disordered" evidence="1">
    <location>
        <begin position="1"/>
        <end position="88"/>
    </location>
</feature>
<sequence>SRSPLPVPFPQRSAREHQDGERALREARSVRAEQRDRLQDLQEQREQLRQQEQRLQQANPSFPCPGRPRRAPEPLPTVPLPPFSRRGQERLSLARQRERLQQLRDELCPGGPGTLLGTVPAGGTASALAAPLAPGAQGLLPGFLPAVGMGMGMFLQDSGDPLASAALYGHLLLLKHRARMDHDFLENERVFLESLKKRP</sequence>
<comment type="caution">
    <text evidence="2">The sequence shown here is derived from an EMBL/GenBank/DDBJ whole genome shotgun (WGS) entry which is preliminary data.</text>
</comment>
<dbReference type="GO" id="GO:0097539">
    <property type="term" value="C:ciliary transition fiber"/>
    <property type="evidence" value="ECO:0007669"/>
    <property type="project" value="InterPro"/>
</dbReference>
<dbReference type="GO" id="GO:0005814">
    <property type="term" value="C:centriole"/>
    <property type="evidence" value="ECO:0007669"/>
    <property type="project" value="TreeGrafter"/>
</dbReference>
<feature type="compositionally biased region" description="Pro residues" evidence="1">
    <location>
        <begin position="73"/>
        <end position="82"/>
    </location>
</feature>
<dbReference type="Proteomes" id="UP000542358">
    <property type="component" value="Unassembled WGS sequence"/>
</dbReference>
<dbReference type="AlphaFoldDB" id="A0A7K6JWN5"/>
<accession>A0A7K6JWN5</accession>
<evidence type="ECO:0000256" key="1">
    <source>
        <dbReference type="SAM" id="MobiDB-lite"/>
    </source>
</evidence>
<proteinExistence type="predicted"/>
<keyword evidence="3" id="KW-1185">Reference proteome</keyword>
<protein>
    <submittedName>
        <fullName evidence="2">FBF1 factor</fullName>
    </submittedName>
</protein>
<dbReference type="PANTHER" id="PTHR33689:SF1">
    <property type="entry name" value="FAS-BINDING FACTOR 1"/>
    <property type="match status" value="1"/>
</dbReference>
<dbReference type="GO" id="GO:0090162">
    <property type="term" value="P:establishment of epithelial cell polarity"/>
    <property type="evidence" value="ECO:0007669"/>
    <property type="project" value="InterPro"/>
</dbReference>
<gene>
    <name evidence="2" type="primary">Fbf1_1</name>
    <name evidence="2" type="ORF">OREARF_R15516</name>
</gene>
<evidence type="ECO:0000313" key="3">
    <source>
        <dbReference type="Proteomes" id="UP000542358"/>
    </source>
</evidence>
<feature type="non-terminal residue" evidence="2">
    <location>
        <position position="1"/>
    </location>
</feature>
<reference evidence="2 3" key="1">
    <citation type="submission" date="2019-09" db="EMBL/GenBank/DDBJ databases">
        <title>Bird 10,000 Genomes (B10K) Project - Family phase.</title>
        <authorList>
            <person name="Zhang G."/>
        </authorList>
    </citation>
    <scope>NUCLEOTIDE SEQUENCE [LARGE SCALE GENOMIC DNA]</scope>
    <source>
        <strain evidence="2">B10K-DU-029-42</strain>
        <tissue evidence="2">Muscle</tissue>
    </source>
</reference>
<organism evidence="2 3">
    <name type="scientific">Oreocharis arfaki</name>
    <name type="common">tit berrypecker</name>
    <dbReference type="NCBI Taxonomy" id="979223"/>
    <lineage>
        <taxon>Eukaryota</taxon>
        <taxon>Metazoa</taxon>
        <taxon>Chordata</taxon>
        <taxon>Craniata</taxon>
        <taxon>Vertebrata</taxon>
        <taxon>Euteleostomi</taxon>
        <taxon>Archelosauria</taxon>
        <taxon>Archosauria</taxon>
        <taxon>Dinosauria</taxon>
        <taxon>Saurischia</taxon>
        <taxon>Theropoda</taxon>
        <taxon>Coelurosauria</taxon>
        <taxon>Aves</taxon>
        <taxon>Neognathae</taxon>
        <taxon>Neoaves</taxon>
        <taxon>Telluraves</taxon>
        <taxon>Australaves</taxon>
        <taxon>Passeriformes</taxon>
        <taxon>Passeroidea</taxon>
        <taxon>Paramythiidae</taxon>
        <taxon>Oreocharis</taxon>
    </lineage>
</organism>